<reference evidence="3" key="1">
    <citation type="journal article" date="2020" name="ISME J.">
        <title>Gammaproteobacteria mediating utilization of methyl-, sulfur- and petroleum organic compounds in deep ocean hydrothermal plumes.</title>
        <authorList>
            <person name="Zhou Z."/>
            <person name="Liu Y."/>
            <person name="Pan J."/>
            <person name="Cron B.R."/>
            <person name="Toner B.M."/>
            <person name="Anantharaman K."/>
            <person name="Breier J.A."/>
            <person name="Dick G.J."/>
            <person name="Li M."/>
        </authorList>
    </citation>
    <scope>NUCLEOTIDE SEQUENCE</scope>
    <source>
        <strain evidence="3">SZUA-1453</strain>
        <strain evidence="4">SZUA-1471</strain>
    </source>
</reference>
<evidence type="ECO:0000313" key="4">
    <source>
        <dbReference type="EMBL" id="HIP91266.1"/>
    </source>
</evidence>
<evidence type="ECO:0000256" key="1">
    <source>
        <dbReference type="ARBA" id="ARBA00023002"/>
    </source>
</evidence>
<dbReference type="InterPro" id="IPR006137">
    <property type="entry name" value="NADH_UbQ_OxRdtase-like_20kDa"/>
</dbReference>
<dbReference type="InterPro" id="IPR051349">
    <property type="entry name" value="Hydrogenase_assoc-protein"/>
</dbReference>
<dbReference type="PANTHER" id="PTHR42845:SF2">
    <property type="entry name" value="F420-NON-REDUCING HYDROGENASE VHU SUBUNIT G"/>
    <property type="match status" value="1"/>
</dbReference>
<sequence>MGEKVKLGMIQLCGCSGCHISLLDLHEELLKVLPNLEILFGPIVADMKEIPEGIDVFLVEGGIRNEHEKHLLEEIREKSKVVVAWGTCAAYGGIPGLANLYPTEELLKEVFSTGNVDNPEEIPEEDIPKLLDRVYPITYFIHVDLLLPGCPPKPEHNLELITALLEGREPRIAKKIVCDQCPRKKEGTYPEKFKRTFEGTPDGERCLFEQGYTCVGMATRAGCGAVCPSANVPCRGCYGKTDVVLDQGAAAANAYAATGDAALRLPDKLGLFYRFSMAAGLIPKKIYK</sequence>
<dbReference type="Proteomes" id="UP000618343">
    <property type="component" value="Unassembled WGS sequence"/>
</dbReference>
<feature type="domain" description="NADH:ubiquinone oxidoreductase-like 20kDa subunit" evidence="2">
    <location>
        <begin position="15"/>
        <end position="164"/>
    </location>
</feature>
<dbReference type="GO" id="GO:0016491">
    <property type="term" value="F:oxidoreductase activity"/>
    <property type="evidence" value="ECO:0007669"/>
    <property type="project" value="UniProtKB-KW"/>
</dbReference>
<dbReference type="SUPFAM" id="SSF56770">
    <property type="entry name" value="HydA/Nqo6-like"/>
    <property type="match status" value="1"/>
</dbReference>
<dbReference type="PANTHER" id="PTHR42845">
    <property type="entry name" value="COENZYME F420-REDUCING HYDROGENASE, GAMMA SUBUNIT"/>
    <property type="match status" value="1"/>
</dbReference>
<dbReference type="EMBL" id="DQUI01000088">
    <property type="protein sequence ID" value="HIP84972.1"/>
    <property type="molecule type" value="Genomic_DNA"/>
</dbReference>
<dbReference type="EMBL" id="DQUO01000033">
    <property type="protein sequence ID" value="HIP91266.1"/>
    <property type="molecule type" value="Genomic_DNA"/>
</dbReference>
<dbReference type="InterPro" id="IPR037024">
    <property type="entry name" value="NiFe_Hase_small_N_sf"/>
</dbReference>
<accession>A0A832Z906</accession>
<dbReference type="Pfam" id="PF01058">
    <property type="entry name" value="Oxidored_q6"/>
    <property type="match status" value="1"/>
</dbReference>
<dbReference type="Proteomes" id="UP000643554">
    <property type="component" value="Unassembled WGS sequence"/>
</dbReference>
<name>A0A832Z906_9EURY</name>
<dbReference type="AlphaFoldDB" id="A0A832Z906"/>
<keyword evidence="1" id="KW-0560">Oxidoreductase</keyword>
<proteinExistence type="predicted"/>
<comment type="caution">
    <text evidence="3">The sequence shown here is derived from an EMBL/GenBank/DDBJ whole genome shotgun (WGS) entry which is preliminary data.</text>
</comment>
<evidence type="ECO:0000313" key="3">
    <source>
        <dbReference type="EMBL" id="HIP84972.1"/>
    </source>
</evidence>
<dbReference type="GO" id="GO:0051536">
    <property type="term" value="F:iron-sulfur cluster binding"/>
    <property type="evidence" value="ECO:0007669"/>
    <property type="project" value="InterPro"/>
</dbReference>
<dbReference type="NCBIfam" id="NF045875">
    <property type="entry name" value="F420_non_VhuG"/>
    <property type="match status" value="1"/>
</dbReference>
<dbReference type="Gene3D" id="3.40.50.700">
    <property type="entry name" value="NADH:ubiquinone oxidoreductase-like, 20kDa subunit"/>
    <property type="match status" value="1"/>
</dbReference>
<protein>
    <submittedName>
        <fullName evidence="3">F420-nonreducing hydrogenase</fullName>
    </submittedName>
</protein>
<evidence type="ECO:0000259" key="2">
    <source>
        <dbReference type="Pfam" id="PF01058"/>
    </source>
</evidence>
<organism evidence="3 5">
    <name type="scientific">Methanothermococcus okinawensis</name>
    <dbReference type="NCBI Taxonomy" id="155863"/>
    <lineage>
        <taxon>Archaea</taxon>
        <taxon>Methanobacteriati</taxon>
        <taxon>Methanobacteriota</taxon>
        <taxon>Methanomada group</taxon>
        <taxon>Methanococci</taxon>
        <taxon>Methanococcales</taxon>
        <taxon>Methanococcaceae</taxon>
        <taxon>Methanothermococcus</taxon>
    </lineage>
</organism>
<evidence type="ECO:0000313" key="5">
    <source>
        <dbReference type="Proteomes" id="UP000643554"/>
    </source>
</evidence>
<gene>
    <name evidence="3" type="ORF">EYH15_05730</name>
    <name evidence="4" type="ORF">EYH21_03080</name>
</gene>